<keyword evidence="1" id="KW-0732">Signal</keyword>
<sequence length="168" mass="18466">MPRLLTAVLILLLAAAPPVLAQGYGGLSSGLNNRTTNKVVRMLEKGLRQCQALDAAYRYDCYRQNYRDAAQQLDNNPAYAPAQKALRDVETTLQSVLRNDTDPATGSIRRRGRTFTAIQESAVPRSKAAFSAALDEARTRLLRSSSNPGDHFSRIASVLNSNKVFLRS</sequence>
<proteinExistence type="predicted"/>
<gene>
    <name evidence="2" type="ORF">SAMN05216236_1556</name>
</gene>
<keyword evidence="3" id="KW-1185">Reference proteome</keyword>
<dbReference type="RefSeq" id="WP_036050581.1">
    <property type="nucleotide sequence ID" value="NZ_FPAW01000055.1"/>
</dbReference>
<name>A0A1I7EAP9_9RHOB</name>
<feature type="chain" id="PRO_5010325957" description="UrcA family protein" evidence="1">
    <location>
        <begin position="22"/>
        <end position="168"/>
    </location>
</feature>
<evidence type="ECO:0000313" key="2">
    <source>
        <dbReference type="EMBL" id="SFU20945.1"/>
    </source>
</evidence>
<feature type="signal peptide" evidence="1">
    <location>
        <begin position="1"/>
        <end position="21"/>
    </location>
</feature>
<protein>
    <recommendedName>
        <fullName evidence="4">UrcA family protein</fullName>
    </recommendedName>
</protein>
<evidence type="ECO:0000256" key="1">
    <source>
        <dbReference type="SAM" id="SignalP"/>
    </source>
</evidence>
<dbReference type="EMBL" id="FPAW01000055">
    <property type="protein sequence ID" value="SFU20945.1"/>
    <property type="molecule type" value="Genomic_DNA"/>
</dbReference>
<dbReference type="Proteomes" id="UP000182466">
    <property type="component" value="Unassembled WGS sequence"/>
</dbReference>
<evidence type="ECO:0008006" key="4">
    <source>
        <dbReference type="Google" id="ProtNLM"/>
    </source>
</evidence>
<dbReference type="eggNOG" id="ENOG5032MYB">
    <property type="taxonomic scope" value="Bacteria"/>
</dbReference>
<reference evidence="2 3" key="1">
    <citation type="submission" date="2016-10" db="EMBL/GenBank/DDBJ databases">
        <authorList>
            <person name="de Groot N.N."/>
        </authorList>
    </citation>
    <scope>NUCLEOTIDE SEQUENCE [LARGE SCALE GENOMIC DNA]</scope>
    <source>
        <strain evidence="2 3">CGMCC 1.10959</strain>
    </source>
</reference>
<organism evidence="2 3">
    <name type="scientific">Sedimentitalea nanhaiensis</name>
    <dbReference type="NCBI Taxonomy" id="999627"/>
    <lineage>
        <taxon>Bacteria</taxon>
        <taxon>Pseudomonadati</taxon>
        <taxon>Pseudomonadota</taxon>
        <taxon>Alphaproteobacteria</taxon>
        <taxon>Rhodobacterales</taxon>
        <taxon>Paracoccaceae</taxon>
        <taxon>Sedimentitalea</taxon>
    </lineage>
</organism>
<dbReference type="AlphaFoldDB" id="A0A1I7EAP9"/>
<dbReference type="OrthoDB" id="7876236at2"/>
<accession>A0A1I7EAP9</accession>
<evidence type="ECO:0000313" key="3">
    <source>
        <dbReference type="Proteomes" id="UP000182466"/>
    </source>
</evidence>